<protein>
    <submittedName>
        <fullName evidence="8">Decarboxylase involved in desferrioxamine biosynthesis</fullName>
    </submittedName>
    <submittedName>
        <fullName evidence="9">Glutamate decarboxylase</fullName>
    </submittedName>
</protein>
<dbReference type="NCBIfam" id="TIGR03799">
    <property type="entry name" value="NOD_PanD_pyr"/>
    <property type="match status" value="1"/>
</dbReference>
<dbReference type="GO" id="GO:0005737">
    <property type="term" value="C:cytoplasm"/>
    <property type="evidence" value="ECO:0007669"/>
    <property type="project" value="TreeGrafter"/>
</dbReference>
<dbReference type="InterPro" id="IPR022517">
    <property type="entry name" value="Asp_decarboxylase_pyridox"/>
</dbReference>
<sequence length="593" mass="66415">MDLELRQGGKGMHPRDVWIARHKHMNDIISDPKRQTMLYSLDSLNCGDVDKTTLHPSNQDPQEWQALLEQFFPHGSDEGLLELETSIASDPVTYCLHELNKPVKELTELEANFSSVIIPELPVNGSTYARHLREDILNQVVPVSSPAFVGHMTSALPQHLPAIGKILTALNQNVVKLETSHVLTALERQVLGMMHKLVYNCDETFYKQWLHNGDYALATFCSGGTLANLTAMWACRNQLLPADGDFAGLAREGLARGLIHYGYSGLAILVSELGHYSLKKTVDVLGLGQDSLIKIETDSNGRICTNALLAKLQELRQRNIKPMAIIGIAGTTETGSIDPLNTLADIAEQEQCHFHVDAAWGGASLLSERHRHLFAGIERADSVTIDAHKQMYVPMGTGMVLFRQPNLVSAISQHANYIVRKGSKDLGRHTLEGSRCAMSLMLHSNFHLLGRRGFAQLIDASIEKAQQFADLIRQQEDFELISEPELCLLTYRYMPPRVLQTLRTAAESEKQKLHDELNALNQHIQTMQWTAGQSFVSRTTLHPTQWDRQPTTVLRVVLANPLTTMEILEDMLKEQRQLAQQSPHWQTLQALIH</sequence>
<keyword evidence="4 6" id="KW-0663">Pyridoxal phosphate</keyword>
<evidence type="ECO:0000256" key="1">
    <source>
        <dbReference type="ARBA" id="ARBA00001933"/>
    </source>
</evidence>
<evidence type="ECO:0000313" key="9">
    <source>
        <dbReference type="EMBL" id="SFJ36759.1"/>
    </source>
</evidence>
<dbReference type="GO" id="GO:0030170">
    <property type="term" value="F:pyridoxal phosphate binding"/>
    <property type="evidence" value="ECO:0007669"/>
    <property type="project" value="InterPro"/>
</dbReference>
<dbReference type="EMBL" id="NITY01000022">
    <property type="protein sequence ID" value="PHM37251.1"/>
    <property type="molecule type" value="Genomic_DNA"/>
</dbReference>
<comment type="similarity">
    <text evidence="2 7">Belongs to the group II decarboxylase family.</text>
</comment>
<evidence type="ECO:0000313" key="11">
    <source>
        <dbReference type="Proteomes" id="UP000224607"/>
    </source>
</evidence>
<dbReference type="STRING" id="351675.SAMN05421680_1084"/>
<reference evidence="9" key="2">
    <citation type="submission" date="2016-10" db="EMBL/GenBank/DDBJ databases">
        <authorList>
            <person name="de Groot N.N."/>
        </authorList>
    </citation>
    <scope>NUCLEOTIDE SEQUENCE [LARGE SCALE GENOMIC DNA]</scope>
    <source>
        <strain evidence="9">DSM 17908</strain>
    </source>
</reference>
<dbReference type="InterPro" id="IPR015421">
    <property type="entry name" value="PyrdxlP-dep_Trfase_major"/>
</dbReference>
<gene>
    <name evidence="9" type="ORF">SAMN05421680_1084</name>
    <name evidence="8" type="ORF">Xmau_03945</name>
</gene>
<evidence type="ECO:0000313" key="10">
    <source>
        <dbReference type="Proteomes" id="UP000198919"/>
    </source>
</evidence>
<dbReference type="EMBL" id="FORG01000008">
    <property type="protein sequence ID" value="SFJ36759.1"/>
    <property type="molecule type" value="Genomic_DNA"/>
</dbReference>
<evidence type="ECO:0000256" key="6">
    <source>
        <dbReference type="PIRSR" id="PIRSR602129-50"/>
    </source>
</evidence>
<evidence type="ECO:0000313" key="8">
    <source>
        <dbReference type="EMBL" id="PHM37251.1"/>
    </source>
</evidence>
<reference evidence="8 11" key="3">
    <citation type="journal article" date="2017" name="Nat. Microbiol.">
        <title>Natural product diversity associated with the nematode symbionts Photorhabdus and Xenorhabdus.</title>
        <authorList>
            <person name="Tobias N.J."/>
            <person name="Wolff H."/>
            <person name="Djahanschiri B."/>
            <person name="Grundmann F."/>
            <person name="Kronenwerth M."/>
            <person name="Shi Y.M."/>
            <person name="Simonyi S."/>
            <person name="Grun P."/>
            <person name="Shapiro-Ilan D."/>
            <person name="Pidot S.J."/>
            <person name="Stinear T.P."/>
            <person name="Ebersberger I."/>
            <person name="Bode H.B."/>
        </authorList>
    </citation>
    <scope>NUCLEOTIDE SEQUENCE [LARGE SCALE GENOMIC DNA]</scope>
    <source>
        <strain evidence="8 11">DSM 17908</strain>
    </source>
</reference>
<dbReference type="InterPro" id="IPR015424">
    <property type="entry name" value="PyrdxlP-dep_Trfase"/>
</dbReference>
<evidence type="ECO:0000256" key="2">
    <source>
        <dbReference type="ARBA" id="ARBA00009533"/>
    </source>
</evidence>
<reference evidence="10" key="1">
    <citation type="submission" date="2016-10" db="EMBL/GenBank/DDBJ databases">
        <authorList>
            <person name="Varghese N."/>
            <person name="Submissions S."/>
        </authorList>
    </citation>
    <scope>NUCLEOTIDE SEQUENCE [LARGE SCALE GENOMIC DNA]</scope>
    <source>
        <strain evidence="10">DSM 17908</strain>
    </source>
</reference>
<evidence type="ECO:0000256" key="5">
    <source>
        <dbReference type="ARBA" id="ARBA00023239"/>
    </source>
</evidence>
<dbReference type="InterPro" id="IPR002129">
    <property type="entry name" value="PyrdxlP-dep_de-COase"/>
</dbReference>
<dbReference type="Gene3D" id="3.90.1150.10">
    <property type="entry name" value="Aspartate Aminotransferase, domain 1"/>
    <property type="match status" value="1"/>
</dbReference>
<comment type="cofactor">
    <cofactor evidence="1 6 7">
        <name>pyridoxal 5'-phosphate</name>
        <dbReference type="ChEBI" id="CHEBI:597326"/>
    </cofactor>
</comment>
<dbReference type="Pfam" id="PF00282">
    <property type="entry name" value="Pyridoxal_deC"/>
    <property type="match status" value="1"/>
</dbReference>
<name>A0A1I3QTC7_9GAMM</name>
<dbReference type="PANTHER" id="PTHR45677">
    <property type="entry name" value="GLUTAMATE DECARBOXYLASE-RELATED"/>
    <property type="match status" value="1"/>
</dbReference>
<proteinExistence type="inferred from homology"/>
<dbReference type="InterPro" id="IPR015422">
    <property type="entry name" value="PyrdxlP-dep_Trfase_small"/>
</dbReference>
<dbReference type="PANTHER" id="PTHR45677:SF8">
    <property type="entry name" value="CYSTEINE SULFINIC ACID DECARBOXYLASE"/>
    <property type="match status" value="1"/>
</dbReference>
<keyword evidence="5 7" id="KW-0456">Lyase</keyword>
<dbReference type="Gene3D" id="3.40.640.10">
    <property type="entry name" value="Type I PLP-dependent aspartate aminotransferase-like (Major domain)"/>
    <property type="match status" value="1"/>
</dbReference>
<dbReference type="Proteomes" id="UP000224607">
    <property type="component" value="Unassembled WGS sequence"/>
</dbReference>
<dbReference type="GO" id="GO:0019752">
    <property type="term" value="P:carboxylic acid metabolic process"/>
    <property type="evidence" value="ECO:0007669"/>
    <property type="project" value="InterPro"/>
</dbReference>
<accession>A0A1I3QTC7</accession>
<dbReference type="GO" id="GO:0016831">
    <property type="term" value="F:carboxy-lyase activity"/>
    <property type="evidence" value="ECO:0007669"/>
    <property type="project" value="UniProtKB-KW"/>
</dbReference>
<keyword evidence="11" id="KW-1185">Reference proteome</keyword>
<evidence type="ECO:0000256" key="4">
    <source>
        <dbReference type="ARBA" id="ARBA00022898"/>
    </source>
</evidence>
<dbReference type="SUPFAM" id="SSF53383">
    <property type="entry name" value="PLP-dependent transferases"/>
    <property type="match status" value="1"/>
</dbReference>
<feature type="modified residue" description="N6-(pyridoxal phosphate)lysine" evidence="6">
    <location>
        <position position="389"/>
    </location>
</feature>
<dbReference type="AlphaFoldDB" id="A0A1I3QTC7"/>
<keyword evidence="3" id="KW-0210">Decarboxylase</keyword>
<dbReference type="Proteomes" id="UP000198919">
    <property type="component" value="Unassembled WGS sequence"/>
</dbReference>
<organism evidence="9 10">
    <name type="scientific">Xenorhabdus mauleonii</name>
    <dbReference type="NCBI Taxonomy" id="351675"/>
    <lineage>
        <taxon>Bacteria</taxon>
        <taxon>Pseudomonadati</taxon>
        <taxon>Pseudomonadota</taxon>
        <taxon>Gammaproteobacteria</taxon>
        <taxon>Enterobacterales</taxon>
        <taxon>Morganellaceae</taxon>
        <taxon>Xenorhabdus</taxon>
    </lineage>
</organism>
<evidence type="ECO:0000256" key="7">
    <source>
        <dbReference type="RuleBase" id="RU000382"/>
    </source>
</evidence>
<evidence type="ECO:0000256" key="3">
    <source>
        <dbReference type="ARBA" id="ARBA00022793"/>
    </source>
</evidence>